<proteinExistence type="predicted"/>
<dbReference type="AlphaFoldDB" id="X1LEM1"/>
<feature type="non-terminal residue" evidence="1">
    <location>
        <position position="51"/>
    </location>
</feature>
<sequence length="51" mass="5441">MAVSGSLTGFGRAALVNDHWLLGSCFLECTQKALPISYPLKEAGFPAIYPV</sequence>
<comment type="caution">
    <text evidence="1">The sequence shown here is derived from an EMBL/GenBank/DDBJ whole genome shotgun (WGS) entry which is preliminary data.</text>
</comment>
<accession>X1LEM1</accession>
<gene>
    <name evidence="1" type="ORF">S06H3_19206</name>
</gene>
<name>X1LEM1_9ZZZZ</name>
<protein>
    <submittedName>
        <fullName evidence="1">Uncharacterized protein</fullName>
    </submittedName>
</protein>
<reference evidence="1" key="1">
    <citation type="journal article" date="2014" name="Front. Microbiol.">
        <title>High frequency of phylogenetically diverse reductive dehalogenase-homologous genes in deep subseafloor sedimentary metagenomes.</title>
        <authorList>
            <person name="Kawai M."/>
            <person name="Futagami T."/>
            <person name="Toyoda A."/>
            <person name="Takaki Y."/>
            <person name="Nishi S."/>
            <person name="Hori S."/>
            <person name="Arai W."/>
            <person name="Tsubouchi T."/>
            <person name="Morono Y."/>
            <person name="Uchiyama I."/>
            <person name="Ito T."/>
            <person name="Fujiyama A."/>
            <person name="Inagaki F."/>
            <person name="Takami H."/>
        </authorList>
    </citation>
    <scope>NUCLEOTIDE SEQUENCE</scope>
    <source>
        <strain evidence="1">Expedition CK06-06</strain>
    </source>
</reference>
<organism evidence="1">
    <name type="scientific">marine sediment metagenome</name>
    <dbReference type="NCBI Taxonomy" id="412755"/>
    <lineage>
        <taxon>unclassified sequences</taxon>
        <taxon>metagenomes</taxon>
        <taxon>ecological metagenomes</taxon>
    </lineage>
</organism>
<evidence type="ECO:0000313" key="1">
    <source>
        <dbReference type="EMBL" id="GAI04296.1"/>
    </source>
</evidence>
<dbReference type="EMBL" id="BARV01009808">
    <property type="protein sequence ID" value="GAI04296.1"/>
    <property type="molecule type" value="Genomic_DNA"/>
</dbReference>